<organism evidence="1 2">
    <name type="scientific">Melastoma candidum</name>
    <dbReference type="NCBI Taxonomy" id="119954"/>
    <lineage>
        <taxon>Eukaryota</taxon>
        <taxon>Viridiplantae</taxon>
        <taxon>Streptophyta</taxon>
        <taxon>Embryophyta</taxon>
        <taxon>Tracheophyta</taxon>
        <taxon>Spermatophyta</taxon>
        <taxon>Magnoliopsida</taxon>
        <taxon>eudicotyledons</taxon>
        <taxon>Gunneridae</taxon>
        <taxon>Pentapetalae</taxon>
        <taxon>rosids</taxon>
        <taxon>malvids</taxon>
        <taxon>Myrtales</taxon>
        <taxon>Melastomataceae</taxon>
        <taxon>Melastomatoideae</taxon>
        <taxon>Melastomateae</taxon>
        <taxon>Melastoma</taxon>
    </lineage>
</organism>
<name>A0ACB9RNC9_9MYRT</name>
<evidence type="ECO:0000313" key="1">
    <source>
        <dbReference type="EMBL" id="KAI4379943.1"/>
    </source>
</evidence>
<gene>
    <name evidence="1" type="ORF">MLD38_006179</name>
</gene>
<protein>
    <submittedName>
        <fullName evidence="1">Uncharacterized protein</fullName>
    </submittedName>
</protein>
<proteinExistence type="predicted"/>
<accession>A0ACB9RNC9</accession>
<dbReference type="Proteomes" id="UP001057402">
    <property type="component" value="Chromosome 3"/>
</dbReference>
<keyword evidence="2" id="KW-1185">Reference proteome</keyword>
<evidence type="ECO:0000313" key="2">
    <source>
        <dbReference type="Proteomes" id="UP001057402"/>
    </source>
</evidence>
<sequence length="78" mass="8777">MVTRMAGRRRGGLVDDEDDEGWLVDDEDDEGWLVDDEDDESWPWNDYITVKPGATGGLIVLELLVGGDEVPLIRMDIE</sequence>
<comment type="caution">
    <text evidence="1">The sequence shown here is derived from an EMBL/GenBank/DDBJ whole genome shotgun (WGS) entry which is preliminary data.</text>
</comment>
<reference evidence="2" key="1">
    <citation type="journal article" date="2023" name="Front. Plant Sci.">
        <title>Chromosomal-level genome assembly of Melastoma candidum provides insights into trichome evolution.</title>
        <authorList>
            <person name="Zhong Y."/>
            <person name="Wu W."/>
            <person name="Sun C."/>
            <person name="Zou P."/>
            <person name="Liu Y."/>
            <person name="Dai S."/>
            <person name="Zhou R."/>
        </authorList>
    </citation>
    <scope>NUCLEOTIDE SEQUENCE [LARGE SCALE GENOMIC DNA]</scope>
</reference>
<dbReference type="EMBL" id="CM042882">
    <property type="protein sequence ID" value="KAI4379943.1"/>
    <property type="molecule type" value="Genomic_DNA"/>
</dbReference>